<evidence type="ECO:0000313" key="2">
    <source>
        <dbReference type="EMBL" id="RSD27066.1"/>
    </source>
</evidence>
<dbReference type="AlphaFoldDB" id="A0A3R9FIB3"/>
<accession>A0A3R9FIB3</accession>
<reference evidence="3" key="1">
    <citation type="submission" date="2018-12" db="EMBL/GenBank/DDBJ databases">
        <title>Bacillus chawlae sp. nov., Bacillus glennii sp. nov., and Bacillus saganii sp. nov. Isolated from the Vehicle Assembly Building at Kennedy Space Center where the Viking Spacecraft were Assembled.</title>
        <authorList>
            <person name="Seuylemezian A."/>
            <person name="Vaishampayan P."/>
        </authorList>
    </citation>
    <scope>NUCLEOTIDE SEQUENCE [LARGE SCALE GENOMIC DNA]</scope>
    <source>
        <strain evidence="3">DSM 13966</strain>
    </source>
</reference>
<dbReference type="OrthoDB" id="2873528at2"/>
<dbReference type="RefSeq" id="WP_125480057.1">
    <property type="nucleotide sequence ID" value="NZ_RSFW01000013.1"/>
</dbReference>
<organism evidence="2 3">
    <name type="scientific">Mesobacillus subterraneus</name>
    <dbReference type="NCBI Taxonomy" id="285983"/>
    <lineage>
        <taxon>Bacteria</taxon>
        <taxon>Bacillati</taxon>
        <taxon>Bacillota</taxon>
        <taxon>Bacilli</taxon>
        <taxon>Bacillales</taxon>
        <taxon>Bacillaceae</taxon>
        <taxon>Mesobacillus</taxon>
    </lineage>
</organism>
<keyword evidence="1" id="KW-1133">Transmembrane helix</keyword>
<keyword evidence="1" id="KW-0472">Membrane</keyword>
<gene>
    <name evidence="2" type="ORF">EJA10_11015</name>
</gene>
<evidence type="ECO:0008006" key="4">
    <source>
        <dbReference type="Google" id="ProtNLM"/>
    </source>
</evidence>
<dbReference type="Proteomes" id="UP000279911">
    <property type="component" value="Unassembled WGS sequence"/>
</dbReference>
<proteinExistence type="predicted"/>
<evidence type="ECO:0000313" key="3">
    <source>
        <dbReference type="Proteomes" id="UP000279911"/>
    </source>
</evidence>
<feature type="transmembrane region" description="Helical" evidence="1">
    <location>
        <begin position="47"/>
        <end position="68"/>
    </location>
</feature>
<comment type="caution">
    <text evidence="2">The sequence shown here is derived from an EMBL/GenBank/DDBJ whole genome shotgun (WGS) entry which is preliminary data.</text>
</comment>
<protein>
    <recommendedName>
        <fullName evidence="4">DUF4367 domain-containing protein</fullName>
    </recommendedName>
</protein>
<evidence type="ECO:0000256" key="1">
    <source>
        <dbReference type="SAM" id="Phobius"/>
    </source>
</evidence>
<sequence length="352" mass="40324">MMEKKLNQLKSEMLKGELAGFKFTPDMKRDVMKKMDTHGGRFNLGRLVPLTLSLAFVAIFLVGIGTLIRSGYNEGPAELLKQPELVAPSYVPEPYEFKHTKVSDESYTHFYVNPADPTDQFSYRMQKAGGDLDNPSFDPVGLAPGLDGHYSYLGENHSYLWWKAEGYYQIVEQTGLMSKADLLKVTDSILQEKGYETLLADDIERELAQQVEYPPAGKLTREDAVEMLIQYEMITRSVEIEEGTQRVKDIETKEDYYALYSKIMTRQQAFVLFEPLLEETSEGLFFAATEYPPFFEEAEPFEFHMSNDKEYTLVQEQNSELHGKIKLIFGFAEDIGKWKINYFRVDDGSSGK</sequence>
<dbReference type="EMBL" id="RSFW01000013">
    <property type="protein sequence ID" value="RSD27066.1"/>
    <property type="molecule type" value="Genomic_DNA"/>
</dbReference>
<name>A0A3R9FIB3_9BACI</name>
<keyword evidence="1" id="KW-0812">Transmembrane</keyword>